<dbReference type="GO" id="GO:0015833">
    <property type="term" value="P:peptide transport"/>
    <property type="evidence" value="ECO:0007669"/>
    <property type="project" value="TreeGrafter"/>
</dbReference>
<dbReference type="EMBL" id="LKHP01000003">
    <property type="protein sequence ID" value="KRQ87315.1"/>
    <property type="molecule type" value="Genomic_DNA"/>
</dbReference>
<dbReference type="Proteomes" id="UP000052015">
    <property type="component" value="Unassembled WGS sequence"/>
</dbReference>
<organism evidence="7 8">
    <name type="scientific">Caloramator mitchellensis</name>
    <dbReference type="NCBI Taxonomy" id="908809"/>
    <lineage>
        <taxon>Bacteria</taxon>
        <taxon>Bacillati</taxon>
        <taxon>Bacillota</taxon>
        <taxon>Clostridia</taxon>
        <taxon>Eubacteriales</taxon>
        <taxon>Clostridiaceae</taxon>
        <taxon>Caloramator</taxon>
    </lineage>
</organism>
<gene>
    <name evidence="7" type="primary">appA</name>
    <name evidence="7" type="ORF">ABG79_00653</name>
</gene>
<comment type="similarity">
    <text evidence="2">Belongs to the bacterial solute-binding protein 5 family.</text>
</comment>
<dbReference type="InterPro" id="IPR000914">
    <property type="entry name" value="SBP_5_dom"/>
</dbReference>
<dbReference type="STRING" id="908809.ABG79_00653"/>
<dbReference type="AlphaFoldDB" id="A0A0R3JUT0"/>
<dbReference type="GO" id="GO:0042597">
    <property type="term" value="C:periplasmic space"/>
    <property type="evidence" value="ECO:0007669"/>
    <property type="project" value="UniProtKB-ARBA"/>
</dbReference>
<keyword evidence="3" id="KW-0813">Transport</keyword>
<dbReference type="Gene3D" id="3.90.76.10">
    <property type="entry name" value="Dipeptide-binding Protein, Domain 1"/>
    <property type="match status" value="1"/>
</dbReference>
<dbReference type="PATRIC" id="fig|908809.3.peg.658"/>
<dbReference type="RefSeq" id="WP_057977079.1">
    <property type="nucleotide sequence ID" value="NZ_LKHP01000003.1"/>
</dbReference>
<feature type="signal peptide" evidence="5">
    <location>
        <begin position="1"/>
        <end position="24"/>
    </location>
</feature>
<evidence type="ECO:0000313" key="8">
    <source>
        <dbReference type="Proteomes" id="UP000052015"/>
    </source>
</evidence>
<comment type="subcellular location">
    <subcellularLocation>
        <location evidence="1">Cell membrane</location>
        <topology evidence="1">Lipid-anchor</topology>
    </subcellularLocation>
</comment>
<dbReference type="Gene3D" id="3.10.105.10">
    <property type="entry name" value="Dipeptide-binding Protein, Domain 3"/>
    <property type="match status" value="1"/>
</dbReference>
<evidence type="ECO:0000256" key="5">
    <source>
        <dbReference type="SAM" id="SignalP"/>
    </source>
</evidence>
<feature type="chain" id="PRO_5006441621" evidence="5">
    <location>
        <begin position="25"/>
        <end position="525"/>
    </location>
</feature>
<evidence type="ECO:0000256" key="1">
    <source>
        <dbReference type="ARBA" id="ARBA00004193"/>
    </source>
</evidence>
<evidence type="ECO:0000256" key="4">
    <source>
        <dbReference type="ARBA" id="ARBA00022729"/>
    </source>
</evidence>
<proteinExistence type="inferred from homology"/>
<dbReference type="CDD" id="cd08514">
    <property type="entry name" value="PBP2_AppA_like"/>
    <property type="match status" value="1"/>
</dbReference>
<dbReference type="GO" id="GO:0043190">
    <property type="term" value="C:ATP-binding cassette (ABC) transporter complex"/>
    <property type="evidence" value="ECO:0007669"/>
    <property type="project" value="InterPro"/>
</dbReference>
<keyword evidence="4 5" id="KW-0732">Signal</keyword>
<dbReference type="Pfam" id="PF00496">
    <property type="entry name" value="SBP_bac_5"/>
    <property type="match status" value="1"/>
</dbReference>
<evidence type="ECO:0000313" key="7">
    <source>
        <dbReference type="EMBL" id="KRQ87315.1"/>
    </source>
</evidence>
<dbReference type="PROSITE" id="PS01040">
    <property type="entry name" value="SBP_BACTERIAL_5"/>
    <property type="match status" value="1"/>
</dbReference>
<evidence type="ECO:0000256" key="3">
    <source>
        <dbReference type="ARBA" id="ARBA00022448"/>
    </source>
</evidence>
<dbReference type="GO" id="GO:1904680">
    <property type="term" value="F:peptide transmembrane transporter activity"/>
    <property type="evidence" value="ECO:0007669"/>
    <property type="project" value="TreeGrafter"/>
</dbReference>
<dbReference type="InterPro" id="IPR039424">
    <property type="entry name" value="SBP_5"/>
</dbReference>
<feature type="domain" description="Solute-binding protein family 5" evidence="6">
    <location>
        <begin position="73"/>
        <end position="437"/>
    </location>
</feature>
<dbReference type="Gene3D" id="3.40.190.10">
    <property type="entry name" value="Periplasmic binding protein-like II"/>
    <property type="match status" value="1"/>
</dbReference>
<dbReference type="SUPFAM" id="SSF53850">
    <property type="entry name" value="Periplasmic binding protein-like II"/>
    <property type="match status" value="1"/>
</dbReference>
<dbReference type="PANTHER" id="PTHR30290">
    <property type="entry name" value="PERIPLASMIC BINDING COMPONENT OF ABC TRANSPORTER"/>
    <property type="match status" value="1"/>
</dbReference>
<comment type="caution">
    <text evidence="7">The sequence shown here is derived from an EMBL/GenBank/DDBJ whole genome shotgun (WGS) entry which is preliminary data.</text>
</comment>
<reference evidence="7 8" key="1">
    <citation type="submission" date="2015-09" db="EMBL/GenBank/DDBJ databases">
        <title>Draft genome sequence of a Caloramator mitchellensis, a moderate thermophile from the Great Artesian Basin of Australia.</title>
        <authorList>
            <person name="Patel B.K."/>
        </authorList>
    </citation>
    <scope>NUCLEOTIDE SEQUENCE [LARGE SCALE GENOMIC DNA]</scope>
    <source>
        <strain evidence="7 8">VF08</strain>
    </source>
</reference>
<dbReference type="OrthoDB" id="9772924at2"/>
<dbReference type="PANTHER" id="PTHR30290:SF9">
    <property type="entry name" value="OLIGOPEPTIDE-BINDING PROTEIN APPA"/>
    <property type="match status" value="1"/>
</dbReference>
<accession>A0A0R3JUT0</accession>
<evidence type="ECO:0000259" key="6">
    <source>
        <dbReference type="Pfam" id="PF00496"/>
    </source>
</evidence>
<sequence>MKKLVSLILSFLLVLTLVAPNAIAKAPAKGNEVYYATFSDPIDLNPAISSDSASSEVTGFLFRGLLTRDWDTKIIPDMAEAMPTISKDQKTITFKLKKGIKWHDGVELTSADVKFSYEFILDKRVNSPRYTDFEKIDKIETPDKYTVVFKLKEPDSALIPNFTFGYIIPKHLWENVDRTKVKQSEYNKKPIGNGPFKFVEWKPAERVVLEANPNFYGGRPKVDKIIFTITPSQAVAMVKAETGEADWVYIPESDIARMKTKQNLNVFVYDRLAFDCILYNIKSPYFSDKRVRQAISYATNKQAIVNGIYKGIGKVADGSYHPKIWAYSANVPKYNYNLAKAKQLLDQAGWKVGKDGIREKNGVKFKFVLLTNKGNIMREKLVVYIQSQLKLLGIQVEPRILEWNTFLNKYVNPRNFDAYVGGFTTALDGDQTVFYHSDPDKGYFNRGGYKNARVDYLLDEARKTFDVNLQKKYYAEVQKIVAEEQPMTFIVYRRGAQGFNKRVKNVKVVDLLGINEGYMQWTIDK</sequence>
<dbReference type="FunFam" id="3.10.105.10:FF:000006">
    <property type="entry name" value="Peptide ABC transporter substrate-binding protein"/>
    <property type="match status" value="1"/>
</dbReference>
<keyword evidence="8" id="KW-1185">Reference proteome</keyword>
<name>A0A0R3JUT0_CALMK</name>
<dbReference type="InterPro" id="IPR023765">
    <property type="entry name" value="SBP_5_CS"/>
</dbReference>
<evidence type="ECO:0000256" key="2">
    <source>
        <dbReference type="ARBA" id="ARBA00005695"/>
    </source>
</evidence>
<dbReference type="InterPro" id="IPR030678">
    <property type="entry name" value="Peptide/Ni-bd"/>
</dbReference>
<protein>
    <submittedName>
        <fullName evidence="7">Oligopeptide-binding protein AppA</fullName>
    </submittedName>
</protein>
<dbReference type="PIRSF" id="PIRSF002741">
    <property type="entry name" value="MppA"/>
    <property type="match status" value="1"/>
</dbReference>